<dbReference type="Gramene" id="TraesCS7A02G408000.1">
    <property type="protein sequence ID" value="TraesCS7A02G408000.1"/>
    <property type="gene ID" value="TraesCS7A02G408000"/>
</dbReference>
<dbReference type="Gramene" id="TraesWEE_scaffold_036826_01G000100.1">
    <property type="protein sequence ID" value="TraesWEE_scaffold_036826_01G000100.1"/>
    <property type="gene ID" value="TraesWEE_scaffold_036826_01G000100"/>
</dbReference>
<name>A0A3B6RJS3_WHEAT</name>
<evidence type="ECO:0000313" key="2">
    <source>
        <dbReference type="Proteomes" id="UP000019116"/>
    </source>
</evidence>
<dbReference type="Gramene" id="TraesCS7A03G0988600.1">
    <property type="protein sequence ID" value="TraesCS7A03G0988600.1.CDS"/>
    <property type="gene ID" value="TraesCS7A03G0988600"/>
</dbReference>
<dbReference type="Proteomes" id="UP000019116">
    <property type="component" value="Chromosome 7A"/>
</dbReference>
<reference evidence="1" key="2">
    <citation type="submission" date="2018-10" db="UniProtKB">
        <authorList>
            <consortium name="EnsemblPlants"/>
        </authorList>
    </citation>
    <scope>IDENTIFICATION</scope>
</reference>
<dbReference type="EnsemblPlants" id="TraesCS7A02G408000.1">
    <property type="protein sequence ID" value="TraesCS7A02G408000.1"/>
    <property type="gene ID" value="TraesCS7A02G408000"/>
</dbReference>
<accession>A0A3B6RJS3</accession>
<proteinExistence type="predicted"/>
<organism evidence="1">
    <name type="scientific">Triticum aestivum</name>
    <name type="common">Wheat</name>
    <dbReference type="NCBI Taxonomy" id="4565"/>
    <lineage>
        <taxon>Eukaryota</taxon>
        <taxon>Viridiplantae</taxon>
        <taxon>Streptophyta</taxon>
        <taxon>Embryophyta</taxon>
        <taxon>Tracheophyta</taxon>
        <taxon>Spermatophyta</taxon>
        <taxon>Magnoliopsida</taxon>
        <taxon>Liliopsida</taxon>
        <taxon>Poales</taxon>
        <taxon>Poaceae</taxon>
        <taxon>BOP clade</taxon>
        <taxon>Pooideae</taxon>
        <taxon>Triticodae</taxon>
        <taxon>Triticeae</taxon>
        <taxon>Triticinae</taxon>
        <taxon>Triticum</taxon>
    </lineage>
</organism>
<dbReference type="Gramene" id="TraesMAC7A03G03975170.1">
    <property type="protein sequence ID" value="TraesMAC7A03G03975170.1"/>
    <property type="gene ID" value="TraesMAC7A03G03975170"/>
</dbReference>
<protein>
    <submittedName>
        <fullName evidence="1">Uncharacterized protein</fullName>
    </submittedName>
</protein>
<dbReference type="Gramene" id="TraesROB_scaffold_042703_01G000100.1">
    <property type="protein sequence ID" value="TraesROB_scaffold_042703_01G000100.1"/>
    <property type="gene ID" value="TraesROB_scaffold_042703_01G000100"/>
</dbReference>
<reference evidence="1" key="1">
    <citation type="submission" date="2018-08" db="EMBL/GenBank/DDBJ databases">
        <authorList>
            <person name="Rossello M."/>
        </authorList>
    </citation>
    <scope>NUCLEOTIDE SEQUENCE [LARGE SCALE GENOMIC DNA]</scope>
    <source>
        <strain evidence="1">cv. Chinese Spring</strain>
    </source>
</reference>
<dbReference type="AlphaFoldDB" id="A0A3B6RJS3"/>
<sequence length="149" mass="16907">MEVVFVGGGAGGANDWMYQISKETRCCDDVDSRRSLFRTYLRKQNVLFAFVKYRNILSEKKLLSTECPSLENLQLADNTPDFPEISPVIEDSGNNRGCIRKNDSKVPNVHQSDKSLPWRMVFFQQICSFSLLLRALSYALDSWSEAQGG</sequence>
<keyword evidence="2" id="KW-1185">Reference proteome</keyword>
<dbReference type="Gramene" id="TraesCAD_scaffold_020300_01G000100.1">
    <property type="protein sequence ID" value="TraesCAD_scaffold_020300_01G000100.1"/>
    <property type="gene ID" value="TraesCAD_scaffold_020300_01G000100"/>
</dbReference>
<dbReference type="Gramene" id="TraesCLE_scaffold_029593_01G000100.1">
    <property type="protein sequence ID" value="TraesCLE_scaffold_029593_01G000100.1"/>
    <property type="gene ID" value="TraesCLE_scaffold_029593_01G000100"/>
</dbReference>
<evidence type="ECO:0000313" key="1">
    <source>
        <dbReference type="EnsemblPlants" id="TraesCS7A02G408000.1"/>
    </source>
</evidence>